<feature type="transmembrane region" description="Helical" evidence="5">
    <location>
        <begin position="468"/>
        <end position="490"/>
    </location>
</feature>
<dbReference type="Proteomes" id="UP001642482">
    <property type="component" value="Unassembled WGS sequence"/>
</dbReference>
<evidence type="ECO:0000256" key="3">
    <source>
        <dbReference type="ARBA" id="ARBA00022989"/>
    </source>
</evidence>
<dbReference type="EMBL" id="CAWUHD010000226">
    <property type="protein sequence ID" value="CAK7238287.1"/>
    <property type="molecule type" value="Genomic_DNA"/>
</dbReference>
<feature type="transmembrane region" description="Helical" evidence="5">
    <location>
        <begin position="496"/>
        <end position="519"/>
    </location>
</feature>
<feature type="transmembrane region" description="Helical" evidence="5">
    <location>
        <begin position="363"/>
        <end position="383"/>
    </location>
</feature>
<feature type="transmembrane region" description="Helical" evidence="5">
    <location>
        <begin position="431"/>
        <end position="456"/>
    </location>
</feature>
<feature type="transmembrane region" description="Helical" evidence="5">
    <location>
        <begin position="155"/>
        <end position="179"/>
    </location>
</feature>
<comment type="subcellular location">
    <subcellularLocation>
        <location evidence="1">Membrane</location>
        <topology evidence="1">Multi-pass membrane protein</topology>
    </subcellularLocation>
</comment>
<feature type="transmembrane region" description="Helical" evidence="5">
    <location>
        <begin position="102"/>
        <end position="119"/>
    </location>
</feature>
<feature type="transmembrane region" description="Helical" evidence="5">
    <location>
        <begin position="62"/>
        <end position="82"/>
    </location>
</feature>
<dbReference type="PANTHER" id="PTHR23502:SF50">
    <property type="entry name" value="TRANSPORTER, PUTATIVE (AFU_ORTHOLOGUE AFUA_5G00430)-RELATED"/>
    <property type="match status" value="1"/>
</dbReference>
<evidence type="ECO:0000313" key="7">
    <source>
        <dbReference type="EMBL" id="CAK7238287.1"/>
    </source>
</evidence>
<feature type="transmembrane region" description="Helical" evidence="5">
    <location>
        <begin position="126"/>
        <end position="143"/>
    </location>
</feature>
<dbReference type="PANTHER" id="PTHR23502">
    <property type="entry name" value="MAJOR FACILITATOR SUPERFAMILY"/>
    <property type="match status" value="1"/>
</dbReference>
<feature type="domain" description="Major facilitator superfamily (MFS) profile" evidence="6">
    <location>
        <begin position="55"/>
        <end position="521"/>
    </location>
</feature>
<dbReference type="InterPro" id="IPR020846">
    <property type="entry name" value="MFS_dom"/>
</dbReference>
<comment type="caution">
    <text evidence="7">The sequence shown here is derived from an EMBL/GenBank/DDBJ whole genome shotgun (WGS) entry which is preliminary data.</text>
</comment>
<reference evidence="7 8" key="1">
    <citation type="submission" date="2024-01" db="EMBL/GenBank/DDBJ databases">
        <authorList>
            <person name="Allen C."/>
            <person name="Tagirdzhanova G."/>
        </authorList>
    </citation>
    <scope>NUCLEOTIDE SEQUENCE [LARGE SCALE GENOMIC DNA]</scope>
</reference>
<feature type="transmembrane region" description="Helical" evidence="5">
    <location>
        <begin position="186"/>
        <end position="204"/>
    </location>
</feature>
<dbReference type="Pfam" id="PF07690">
    <property type="entry name" value="MFS_1"/>
    <property type="match status" value="1"/>
</dbReference>
<accession>A0ABP0D1K5</accession>
<dbReference type="SUPFAM" id="SSF103473">
    <property type="entry name" value="MFS general substrate transporter"/>
    <property type="match status" value="1"/>
</dbReference>
<protein>
    <recommendedName>
        <fullName evidence="6">Major facilitator superfamily (MFS) profile domain-containing protein</fullName>
    </recommendedName>
</protein>
<dbReference type="Gene3D" id="1.20.1250.20">
    <property type="entry name" value="MFS general substrate transporter like domains"/>
    <property type="match status" value="1"/>
</dbReference>
<dbReference type="InterPro" id="IPR036259">
    <property type="entry name" value="MFS_trans_sf"/>
</dbReference>
<dbReference type="PROSITE" id="PS50850">
    <property type="entry name" value="MFS"/>
    <property type="match status" value="1"/>
</dbReference>
<evidence type="ECO:0000256" key="5">
    <source>
        <dbReference type="SAM" id="Phobius"/>
    </source>
</evidence>
<keyword evidence="8" id="KW-1185">Reference proteome</keyword>
<gene>
    <name evidence="7" type="ORF">SEUCBS140593_010513</name>
</gene>
<name>A0ABP0D1K5_9PEZI</name>
<evidence type="ECO:0000256" key="4">
    <source>
        <dbReference type="ARBA" id="ARBA00023136"/>
    </source>
</evidence>
<feature type="transmembrane region" description="Helical" evidence="5">
    <location>
        <begin position="404"/>
        <end position="425"/>
    </location>
</feature>
<evidence type="ECO:0000256" key="1">
    <source>
        <dbReference type="ARBA" id="ARBA00004141"/>
    </source>
</evidence>
<keyword evidence="3 5" id="KW-1133">Transmembrane helix</keyword>
<evidence type="ECO:0000256" key="2">
    <source>
        <dbReference type="ARBA" id="ARBA00022692"/>
    </source>
</evidence>
<feature type="transmembrane region" description="Helical" evidence="5">
    <location>
        <begin position="216"/>
        <end position="235"/>
    </location>
</feature>
<proteinExistence type="predicted"/>
<organism evidence="7 8">
    <name type="scientific">Sporothrix eucalyptigena</name>
    <dbReference type="NCBI Taxonomy" id="1812306"/>
    <lineage>
        <taxon>Eukaryota</taxon>
        <taxon>Fungi</taxon>
        <taxon>Dikarya</taxon>
        <taxon>Ascomycota</taxon>
        <taxon>Pezizomycotina</taxon>
        <taxon>Sordariomycetes</taxon>
        <taxon>Sordariomycetidae</taxon>
        <taxon>Ophiostomatales</taxon>
        <taxon>Ophiostomataceae</taxon>
        <taxon>Sporothrix</taxon>
    </lineage>
</organism>
<sequence length="545" mass="60593">MTQQAEHPGPYEIQLHEIAPSEFILVKQSDADQSSHIVLQPTPSSDPNDPLNWGLWRKCWNYLLVFGVSLGVFTALSTQTTFWQQMAVDLDVTFEQLNNSRSANLAGLAMGCIFFIPFTRKYGRRTPYVLSTMVMAGVSWWSYKMTSLTELTLTNLVFGLAGAINETLVQVTIADLFFVHQRGRANALYLLAVMMGSFLTPMAGGVQATRQGWRSSYLALAISMSIISVFFVFGYEETKYIPIMDGQSPAAPVAADKGDCDPQTKKTASELENSDLQAVDSVRVMNDAIPLNTYRQRMRLVTKTNENLWQLMVFPLRVVFLPHVMFTSLQYAACIFYLVIQSSVIAIVFAAPPYHFSPAGIGYLSLAPFIGNLLGSFYAGFVGDWCITYLSKKNNGWFVPEFRLYPLLLPVIAQSAGMMAFGITLGKGFHWIYPAIGSSISAFGLGAIGDVTFSVVIDAYRPVTAEAFVCVSFFRNAVSIIVPFVVMPWMQRDGLGTMFTIIGVLSFVIGMTFLPLIIWGKKWRDALVPYYNKILEKKVQIHGSV</sequence>
<evidence type="ECO:0000259" key="6">
    <source>
        <dbReference type="PROSITE" id="PS50850"/>
    </source>
</evidence>
<keyword evidence="4 5" id="KW-0472">Membrane</keyword>
<keyword evidence="2 5" id="KW-0812">Transmembrane</keyword>
<feature type="transmembrane region" description="Helical" evidence="5">
    <location>
        <begin position="331"/>
        <end position="351"/>
    </location>
</feature>
<evidence type="ECO:0000313" key="8">
    <source>
        <dbReference type="Proteomes" id="UP001642482"/>
    </source>
</evidence>
<dbReference type="InterPro" id="IPR011701">
    <property type="entry name" value="MFS"/>
</dbReference>